<evidence type="ECO:0000256" key="3">
    <source>
        <dbReference type="ARBA" id="ARBA00023239"/>
    </source>
</evidence>
<evidence type="ECO:0000256" key="2">
    <source>
        <dbReference type="ARBA" id="ARBA00022723"/>
    </source>
</evidence>
<dbReference type="Proteomes" id="UP000189229">
    <property type="component" value="Unassembled WGS sequence"/>
</dbReference>
<evidence type="ECO:0000313" key="6">
    <source>
        <dbReference type="EMBL" id="OOK82238.1"/>
    </source>
</evidence>
<dbReference type="Gene3D" id="3.20.20.70">
    <property type="entry name" value="Aldolase class I"/>
    <property type="match status" value="1"/>
</dbReference>
<dbReference type="Pfam" id="PF00682">
    <property type="entry name" value="HMGL-like"/>
    <property type="match status" value="1"/>
</dbReference>
<dbReference type="InterPro" id="IPR043594">
    <property type="entry name" value="HMGL"/>
</dbReference>
<keyword evidence="2" id="KW-0479">Metal-binding</keyword>
<dbReference type="InterPro" id="IPR013785">
    <property type="entry name" value="Aldolase_TIM"/>
</dbReference>
<accession>A0A1V3XT30</accession>
<reference evidence="6 7" key="1">
    <citation type="submission" date="2017-02" db="EMBL/GenBank/DDBJ databases">
        <title>Complete genome sequences of Mycobacterium kansasii strains isolated from rhesus macaques.</title>
        <authorList>
            <person name="Panda A."/>
            <person name="Nagaraj S."/>
            <person name="Zhao X."/>
            <person name="Tettelin H."/>
            <person name="Detolla L.J."/>
        </authorList>
    </citation>
    <scope>NUCLEOTIDE SEQUENCE [LARGE SCALE GENOMIC DNA]</scope>
    <source>
        <strain evidence="6 7">11-3813</strain>
    </source>
</reference>
<proteinExistence type="inferred from homology"/>
<evidence type="ECO:0000259" key="5">
    <source>
        <dbReference type="PROSITE" id="PS50991"/>
    </source>
</evidence>
<dbReference type="InterPro" id="IPR000891">
    <property type="entry name" value="PYR_CT"/>
</dbReference>
<evidence type="ECO:0000313" key="7">
    <source>
        <dbReference type="Proteomes" id="UP000189229"/>
    </source>
</evidence>
<feature type="region of interest" description="Disordered" evidence="4">
    <location>
        <begin position="294"/>
        <end position="318"/>
    </location>
</feature>
<keyword evidence="3" id="KW-0456">Lyase</keyword>
<dbReference type="PROSITE" id="PS50991">
    <property type="entry name" value="PYR_CT"/>
    <property type="match status" value="1"/>
</dbReference>
<dbReference type="GO" id="GO:0046951">
    <property type="term" value="P:ketone body biosynthetic process"/>
    <property type="evidence" value="ECO:0007669"/>
    <property type="project" value="TreeGrafter"/>
</dbReference>
<dbReference type="EMBL" id="MVBM01000001">
    <property type="protein sequence ID" value="OOK82238.1"/>
    <property type="molecule type" value="Genomic_DNA"/>
</dbReference>
<dbReference type="GO" id="GO:0046872">
    <property type="term" value="F:metal ion binding"/>
    <property type="evidence" value="ECO:0007669"/>
    <property type="project" value="UniProtKB-KW"/>
</dbReference>
<feature type="domain" description="Pyruvate carboxyltransferase" evidence="5">
    <location>
        <begin position="5"/>
        <end position="266"/>
    </location>
</feature>
<comment type="caution">
    <text evidence="6">The sequence shown here is derived from an EMBL/GenBank/DDBJ whole genome shotgun (WGS) entry which is preliminary data.</text>
</comment>
<dbReference type="PANTHER" id="PTHR42738:SF7">
    <property type="entry name" value="HYDROXYMETHYLGLUTARYL-COA LYASE"/>
    <property type="match status" value="1"/>
</dbReference>
<dbReference type="AlphaFoldDB" id="A0A1V3XT30"/>
<dbReference type="SUPFAM" id="SSF51569">
    <property type="entry name" value="Aldolase"/>
    <property type="match status" value="1"/>
</dbReference>
<gene>
    <name evidence="6" type="ORF">BZL30_1217</name>
</gene>
<protein>
    <submittedName>
        <fullName evidence="6">HMGL-like family protein</fullName>
    </submittedName>
</protein>
<dbReference type="GO" id="GO:0006552">
    <property type="term" value="P:L-leucine catabolic process"/>
    <property type="evidence" value="ECO:0007669"/>
    <property type="project" value="TreeGrafter"/>
</dbReference>
<comment type="similarity">
    <text evidence="1">Belongs to the HMG-CoA lyase family.</text>
</comment>
<name>A0A1V3XT30_MYCKA</name>
<organism evidence="6 7">
    <name type="scientific">Mycobacterium kansasii</name>
    <dbReference type="NCBI Taxonomy" id="1768"/>
    <lineage>
        <taxon>Bacteria</taxon>
        <taxon>Bacillati</taxon>
        <taxon>Actinomycetota</taxon>
        <taxon>Actinomycetes</taxon>
        <taxon>Mycobacteriales</taxon>
        <taxon>Mycobacteriaceae</taxon>
        <taxon>Mycobacterium</taxon>
    </lineage>
</organism>
<evidence type="ECO:0000256" key="4">
    <source>
        <dbReference type="SAM" id="MobiDB-lite"/>
    </source>
</evidence>
<evidence type="ECO:0000256" key="1">
    <source>
        <dbReference type="ARBA" id="ARBA00009405"/>
    </source>
</evidence>
<dbReference type="GO" id="GO:0004419">
    <property type="term" value="F:hydroxymethylglutaryl-CoA lyase activity"/>
    <property type="evidence" value="ECO:0007669"/>
    <property type="project" value="TreeGrafter"/>
</dbReference>
<sequence length="341" mass="35773">MNQHVTIREVSLRDGLQIEKPIPLAAKLELLAAIAATGVREVEATAFVSPSKVPAMADAAELAAELHRYPDIEFSALVASPNGAKRAIAAGLRAIEYVVAASDSFSAANVGRSSAEATSQIGEILAIARGSGVIVEVIVATAWDCPFDGPTPSQRVLDIAAVARGLGVDRFSIADTIGTATPGRVSSLIAQLHPVIGDIALGGHFHNTRGAGLASAYAAVCSGVTRLDASVGGLGGCPFAPEPPATSPPRIWCICWPTAVSRSTSTCRPPLPRPRLRNRWSAMTCRVRCYEPATGSGTDGRRRTHRQGPPDPAGHRTGCAKALCRTRLSRNHSGRHHLGRR</sequence>
<dbReference type="PANTHER" id="PTHR42738">
    <property type="entry name" value="HYDROXYMETHYLGLUTARYL-COA LYASE"/>
    <property type="match status" value="1"/>
</dbReference>